<protein>
    <submittedName>
        <fullName evidence="3">DUF4309 domain-containing protein</fullName>
    </submittedName>
</protein>
<accession>A0A430JI56</accession>
<dbReference type="Pfam" id="PF14172">
    <property type="entry name" value="DUF4309"/>
    <property type="match status" value="1"/>
</dbReference>
<evidence type="ECO:0000256" key="1">
    <source>
        <dbReference type="SAM" id="MobiDB-lite"/>
    </source>
</evidence>
<evidence type="ECO:0000313" key="4">
    <source>
        <dbReference type="Proteomes" id="UP000276128"/>
    </source>
</evidence>
<evidence type="ECO:0000256" key="2">
    <source>
        <dbReference type="SAM" id="SignalP"/>
    </source>
</evidence>
<evidence type="ECO:0000313" key="3">
    <source>
        <dbReference type="EMBL" id="RTE10703.1"/>
    </source>
</evidence>
<feature type="chain" id="PRO_5039474636" evidence="2">
    <location>
        <begin position="29"/>
        <end position="226"/>
    </location>
</feature>
<proteinExistence type="predicted"/>
<comment type="caution">
    <text evidence="3">The sequence shown here is derived from an EMBL/GenBank/DDBJ whole genome shotgun (WGS) entry which is preliminary data.</text>
</comment>
<dbReference type="RefSeq" id="WP_126140166.1">
    <property type="nucleotide sequence ID" value="NZ_RXHU01000015.1"/>
</dbReference>
<dbReference type="Proteomes" id="UP000276128">
    <property type="component" value="Unassembled WGS sequence"/>
</dbReference>
<dbReference type="EMBL" id="RXHU01000015">
    <property type="protein sequence ID" value="RTE10703.1"/>
    <property type="molecule type" value="Genomic_DNA"/>
</dbReference>
<keyword evidence="4" id="KW-1185">Reference proteome</keyword>
<dbReference type="InterPro" id="IPR025453">
    <property type="entry name" value="DUF4309"/>
</dbReference>
<sequence>MAIHYTKAFIYPALLAGLLISAGCSSTAKPEASATAPAVSTAPSATPSAPASVAPSTTPSPSAPAATSAPSGTPAASTPAASVSAASMKAMLELAKSGKVEGIAFTAQKNLTEDVEKAWGKADTTESAGSGIYATYSKKHAAIGYNKGSQIIDIRSYDPKLKTITLSQIEQALGKPADTKVNGGDTIYIYKASDEFQLKFVIPQSTGKVDHISVFDTIHSVNNMAG</sequence>
<name>A0A430JI56_9BACL</name>
<keyword evidence="2" id="KW-0732">Signal</keyword>
<dbReference type="OrthoDB" id="9790935at2"/>
<gene>
    <name evidence="3" type="ORF">EJQ19_05370</name>
</gene>
<organism evidence="3 4">
    <name type="scientific">Paenibacillus whitsoniae</name>
    <dbReference type="NCBI Taxonomy" id="2496558"/>
    <lineage>
        <taxon>Bacteria</taxon>
        <taxon>Bacillati</taxon>
        <taxon>Bacillota</taxon>
        <taxon>Bacilli</taxon>
        <taxon>Bacillales</taxon>
        <taxon>Paenibacillaceae</taxon>
        <taxon>Paenibacillus</taxon>
    </lineage>
</organism>
<feature type="signal peptide" evidence="2">
    <location>
        <begin position="1"/>
        <end position="28"/>
    </location>
</feature>
<dbReference type="PROSITE" id="PS51257">
    <property type="entry name" value="PROKAR_LIPOPROTEIN"/>
    <property type="match status" value="1"/>
</dbReference>
<reference evidence="3 4" key="1">
    <citation type="submission" date="2018-12" db="EMBL/GenBank/DDBJ databases">
        <title>Bacillus ochoae sp. nov., Paenibacillus whitsoniae sp. nov., Paenibacillus spiritus sp. nov. Isolated from the Mars Exploration Rover during spacecraft assembly.</title>
        <authorList>
            <person name="Seuylemezian A."/>
            <person name="Vaishampayan P."/>
        </authorList>
    </citation>
    <scope>NUCLEOTIDE SEQUENCE [LARGE SCALE GENOMIC DNA]</scope>
    <source>
        <strain evidence="3 4">MER 54</strain>
    </source>
</reference>
<feature type="region of interest" description="Disordered" evidence="1">
    <location>
        <begin position="39"/>
        <end position="79"/>
    </location>
</feature>
<dbReference type="AlphaFoldDB" id="A0A430JI56"/>